<evidence type="ECO:0000313" key="3">
    <source>
        <dbReference type="EMBL" id="EOS51032.1"/>
    </source>
</evidence>
<dbReference type="PATRIC" id="fig|1235794.3.peg.1434"/>
<dbReference type="Pfam" id="PF13173">
    <property type="entry name" value="AAA_14"/>
    <property type="match status" value="1"/>
</dbReference>
<dbReference type="PANTHER" id="PTHR33295:SF7">
    <property type="entry name" value="ATPASE"/>
    <property type="match status" value="1"/>
</dbReference>
<dbReference type="AlphaFoldDB" id="R9L5J2"/>
<evidence type="ECO:0000259" key="2">
    <source>
        <dbReference type="Pfam" id="PF13635"/>
    </source>
</evidence>
<name>R9L5J2_9ACTN</name>
<dbReference type="PANTHER" id="PTHR33295">
    <property type="entry name" value="ATPASE"/>
    <property type="match status" value="1"/>
</dbReference>
<dbReference type="OrthoDB" id="128089at2"/>
<comment type="caution">
    <text evidence="3">The sequence shown here is derived from an EMBL/GenBank/DDBJ whole genome shotgun (WGS) entry which is preliminary data.</text>
</comment>
<dbReference type="eggNOG" id="COG1373">
    <property type="taxonomic scope" value="Bacteria"/>
</dbReference>
<protein>
    <recommendedName>
        <fullName evidence="5">AAA+ ATPase domain-containing protein</fullName>
    </recommendedName>
</protein>
<sequence length="452" mass="50804">MFKRKAFSDILSWSAASPHTALLVRGARQIGKSTLIRHLGETEYDVFVEVNLYRDSAAKDALASSRDAQELISRISLLSPTPLVPGKTLIFIDEVQESPDLITMAKFLVEDGRFRYAFSGSMLGTELKKIRSYPVGFVTELVMQPMDFEEFAWAVGVSDESLDTVRRACGALSPIPDYLHEAFLSYLRTYVVVGGMPGAVQTFLDARGDLAAVRDFQFQLVASYQHDITKYAGSRALNVEAIFDQLPLQLDNRTRRFVLNSIDDDARYEAYRKDFVWLTSAGVAYKCDQVSDPKSPLKATERPGVFKLYESDTGMLISRYPQSLARAVFYDERKVNQGAIFENAVAQQLSAMGFSLYYYMNRKRGEVDFLIEGKAGEVVPIEVKSGTSARAHASLTKLLENEEYRIPRGIVLSRLNIEVRGKVVYLPWYALFCLDEVLIPEAELPKVTLPKI</sequence>
<dbReference type="InterPro" id="IPR025420">
    <property type="entry name" value="DUF4143"/>
</dbReference>
<keyword evidence="4" id="KW-1185">Reference proteome</keyword>
<evidence type="ECO:0008006" key="5">
    <source>
        <dbReference type="Google" id="ProtNLM"/>
    </source>
</evidence>
<feature type="domain" description="DUF4143" evidence="2">
    <location>
        <begin position="226"/>
        <end position="386"/>
    </location>
</feature>
<dbReference type="EMBL" id="ASSY01000008">
    <property type="protein sequence ID" value="EOS51032.1"/>
    <property type="molecule type" value="Genomic_DNA"/>
</dbReference>
<dbReference type="SUPFAM" id="SSF52540">
    <property type="entry name" value="P-loop containing nucleoside triphosphate hydrolases"/>
    <property type="match status" value="1"/>
</dbReference>
<gene>
    <name evidence="3" type="ORF">C811_01450</name>
</gene>
<dbReference type="InterPro" id="IPR027417">
    <property type="entry name" value="P-loop_NTPase"/>
</dbReference>
<dbReference type="STRING" id="1235794.C811_01450"/>
<evidence type="ECO:0000313" key="4">
    <source>
        <dbReference type="Proteomes" id="UP000014204"/>
    </source>
</evidence>
<dbReference type="HOGENOM" id="CLU_047370_0_0_11"/>
<organism evidence="3 4">
    <name type="scientific">Adlercreutzia caecimuris B7</name>
    <dbReference type="NCBI Taxonomy" id="1235794"/>
    <lineage>
        <taxon>Bacteria</taxon>
        <taxon>Bacillati</taxon>
        <taxon>Actinomycetota</taxon>
        <taxon>Coriobacteriia</taxon>
        <taxon>Eggerthellales</taxon>
        <taxon>Eggerthellaceae</taxon>
        <taxon>Adlercreutzia</taxon>
    </lineage>
</organism>
<dbReference type="Pfam" id="PF13635">
    <property type="entry name" value="DUF4143"/>
    <property type="match status" value="1"/>
</dbReference>
<feature type="domain" description="AAA" evidence="1">
    <location>
        <begin position="20"/>
        <end position="151"/>
    </location>
</feature>
<dbReference type="GeneID" id="82190944"/>
<reference evidence="3 4" key="1">
    <citation type="submission" date="2013-04" db="EMBL/GenBank/DDBJ databases">
        <title>The Genome Sequence of Enterorhabdus caecimuris B7.</title>
        <authorList>
            <consortium name="The Broad Institute Genomics Platform"/>
            <consortium name="The Broad Institute Genome Sequencing Center for Infectious Disease"/>
            <person name="Earl A."/>
            <person name="Xavier R."/>
            <person name="Elson C."/>
            <person name="Duck W."/>
            <person name="Walker B."/>
            <person name="Young S."/>
            <person name="Zeng Q."/>
            <person name="Gargeya S."/>
            <person name="Fitzgerald M."/>
            <person name="Haas B."/>
            <person name="Abouelleil A."/>
            <person name="Allen A.W."/>
            <person name="Alvarado L."/>
            <person name="Arachchi H.M."/>
            <person name="Berlin A.M."/>
            <person name="Chapman S.B."/>
            <person name="Gainer-Dewar J."/>
            <person name="Goldberg J."/>
            <person name="Griggs A."/>
            <person name="Gujja S."/>
            <person name="Hansen M."/>
            <person name="Howarth C."/>
            <person name="Imamovic A."/>
            <person name="Ireland A."/>
            <person name="Larimer J."/>
            <person name="McCowan C."/>
            <person name="Murphy C."/>
            <person name="Pearson M."/>
            <person name="Poon T.W."/>
            <person name="Priest M."/>
            <person name="Roberts A."/>
            <person name="Saif S."/>
            <person name="Shea T."/>
            <person name="Sisk P."/>
            <person name="Sykes S."/>
            <person name="Wortman J."/>
            <person name="Nusbaum C."/>
            <person name="Birren B."/>
        </authorList>
    </citation>
    <scope>NUCLEOTIDE SEQUENCE [LARGE SCALE GENOMIC DNA]</scope>
    <source>
        <strain evidence="3 4">B7</strain>
    </source>
</reference>
<dbReference type="InterPro" id="IPR041682">
    <property type="entry name" value="AAA_14"/>
</dbReference>
<proteinExistence type="predicted"/>
<accession>R9L5J2</accession>
<evidence type="ECO:0000259" key="1">
    <source>
        <dbReference type="Pfam" id="PF13173"/>
    </source>
</evidence>
<dbReference type="RefSeq" id="WP_016309651.1">
    <property type="nucleotide sequence ID" value="NZ_KE159646.1"/>
</dbReference>
<dbReference type="Proteomes" id="UP000014204">
    <property type="component" value="Unassembled WGS sequence"/>
</dbReference>